<dbReference type="EC" id="3.1.3.16" evidence="3"/>
<evidence type="ECO:0000256" key="5">
    <source>
        <dbReference type="ARBA" id="ARBA00022801"/>
    </source>
</evidence>
<protein>
    <recommendedName>
        <fullName evidence="3">protein-serine/threonine phosphatase</fullName>
        <ecNumber evidence="3">3.1.3.16</ecNumber>
    </recommendedName>
</protein>
<name>K8FCL5_9CHLO</name>
<feature type="domain" description="PPM-type phosphatase" evidence="10">
    <location>
        <begin position="57"/>
        <end position="355"/>
    </location>
</feature>
<dbReference type="PROSITE" id="PS01032">
    <property type="entry name" value="PPM_1"/>
    <property type="match status" value="1"/>
</dbReference>
<dbReference type="Pfam" id="PF00481">
    <property type="entry name" value="PP2C"/>
    <property type="match status" value="1"/>
</dbReference>
<accession>K8FCL5</accession>
<evidence type="ECO:0000256" key="6">
    <source>
        <dbReference type="ARBA" id="ARBA00022842"/>
    </source>
</evidence>
<reference evidence="11 12" key="1">
    <citation type="submission" date="2011-10" db="EMBL/GenBank/DDBJ databases">
        <authorList>
            <person name="Genoscope - CEA"/>
        </authorList>
    </citation>
    <scope>NUCLEOTIDE SEQUENCE [LARGE SCALE GENOMIC DNA]</scope>
    <source>
        <strain evidence="11 12">RCC 1105</strain>
    </source>
</reference>
<dbReference type="AlphaFoldDB" id="K8FCL5"/>
<dbReference type="Gene3D" id="3.60.40.10">
    <property type="entry name" value="PPM-type phosphatase domain"/>
    <property type="match status" value="1"/>
</dbReference>
<keyword evidence="7 9" id="KW-0904">Protein phosphatase</keyword>
<dbReference type="SUPFAM" id="SSF81606">
    <property type="entry name" value="PP2C-like"/>
    <property type="match status" value="1"/>
</dbReference>
<dbReference type="STRING" id="41875.K8FCL5"/>
<dbReference type="Proteomes" id="UP000198341">
    <property type="component" value="Chromosome 14"/>
</dbReference>
<evidence type="ECO:0000313" key="12">
    <source>
        <dbReference type="Proteomes" id="UP000198341"/>
    </source>
</evidence>
<evidence type="ECO:0000313" key="11">
    <source>
        <dbReference type="EMBL" id="CCO19628.1"/>
    </source>
</evidence>
<keyword evidence="4" id="KW-0479">Metal-binding</keyword>
<keyword evidence="8" id="KW-0464">Manganese</keyword>
<dbReference type="InterPro" id="IPR000222">
    <property type="entry name" value="PP2C_BS"/>
</dbReference>
<evidence type="ECO:0000256" key="3">
    <source>
        <dbReference type="ARBA" id="ARBA00013081"/>
    </source>
</evidence>
<keyword evidence="5 9" id="KW-0378">Hydrolase</keyword>
<evidence type="ECO:0000256" key="2">
    <source>
        <dbReference type="ARBA" id="ARBA00001946"/>
    </source>
</evidence>
<dbReference type="InterPro" id="IPR001932">
    <property type="entry name" value="PPM-type_phosphatase-like_dom"/>
</dbReference>
<dbReference type="CDD" id="cd00143">
    <property type="entry name" value="PP2Cc"/>
    <property type="match status" value="1"/>
</dbReference>
<dbReference type="eggNOG" id="KOG0698">
    <property type="taxonomic scope" value="Eukaryota"/>
</dbReference>
<comment type="similarity">
    <text evidence="9">Belongs to the PP2C family.</text>
</comment>
<dbReference type="RefSeq" id="XP_007509171.1">
    <property type="nucleotide sequence ID" value="XM_007509109.1"/>
</dbReference>
<sequence>MRCTNLHRKYSPASLPLDFRRSSCTKSNFSMKERFCVNSPLCIHETPRSMISSPVLKWGVAETMGPRETMEDAWFVKENLKAGIMYASIFDGHGGSSSALFLKRKLFDMLKIKMKRQSNNIPFMKSEITISEIAQVLSPQSLQDIFRLTDSALIDHIATLGDPECWSGSTATICFIDEHKIVCANVGDSSAVIGRKGKPISLTEEHRPTPRTKSGRNEIERIAMAGGWVTQERVCGILAVSRAFGDYEFKGGRSELLEEFRYDGNVQATTSTLHAPPVVALPHVHELNRSTDDEFIIIATDGIWDVMNGSQAVTFVCSKLKSNPMLSMTEVADALVQRALRNRSQDNIACIVIDLRVI</sequence>
<dbReference type="GeneID" id="19011988"/>
<dbReference type="InterPro" id="IPR015655">
    <property type="entry name" value="PP2C"/>
</dbReference>
<comment type="cofactor">
    <cofactor evidence="1">
        <name>Mn(2+)</name>
        <dbReference type="ChEBI" id="CHEBI:29035"/>
    </cofactor>
</comment>
<evidence type="ECO:0000259" key="10">
    <source>
        <dbReference type="PROSITE" id="PS51746"/>
    </source>
</evidence>
<organism evidence="11 12">
    <name type="scientific">Bathycoccus prasinos</name>
    <dbReference type="NCBI Taxonomy" id="41875"/>
    <lineage>
        <taxon>Eukaryota</taxon>
        <taxon>Viridiplantae</taxon>
        <taxon>Chlorophyta</taxon>
        <taxon>Mamiellophyceae</taxon>
        <taxon>Mamiellales</taxon>
        <taxon>Bathycoccaceae</taxon>
        <taxon>Bathycoccus</taxon>
    </lineage>
</organism>
<dbReference type="PANTHER" id="PTHR47992">
    <property type="entry name" value="PROTEIN PHOSPHATASE"/>
    <property type="match status" value="1"/>
</dbReference>
<keyword evidence="6" id="KW-0460">Magnesium</keyword>
<dbReference type="SMART" id="SM00332">
    <property type="entry name" value="PP2Cc"/>
    <property type="match status" value="1"/>
</dbReference>
<keyword evidence="12" id="KW-1185">Reference proteome</keyword>
<evidence type="ECO:0000256" key="7">
    <source>
        <dbReference type="ARBA" id="ARBA00022912"/>
    </source>
</evidence>
<dbReference type="EMBL" id="FO082265">
    <property type="protein sequence ID" value="CCO19628.1"/>
    <property type="molecule type" value="Genomic_DNA"/>
</dbReference>
<evidence type="ECO:0000256" key="1">
    <source>
        <dbReference type="ARBA" id="ARBA00001936"/>
    </source>
</evidence>
<dbReference type="KEGG" id="bpg:Bathy14g03270"/>
<dbReference type="GO" id="GO:0046872">
    <property type="term" value="F:metal ion binding"/>
    <property type="evidence" value="ECO:0007669"/>
    <property type="project" value="UniProtKB-KW"/>
</dbReference>
<dbReference type="OrthoDB" id="10264738at2759"/>
<evidence type="ECO:0000256" key="9">
    <source>
        <dbReference type="RuleBase" id="RU003465"/>
    </source>
</evidence>
<evidence type="ECO:0000256" key="8">
    <source>
        <dbReference type="ARBA" id="ARBA00023211"/>
    </source>
</evidence>
<gene>
    <name evidence="11" type="ordered locus">Bathy14g03270</name>
</gene>
<dbReference type="InterPro" id="IPR036457">
    <property type="entry name" value="PPM-type-like_dom_sf"/>
</dbReference>
<proteinExistence type="inferred from homology"/>
<comment type="cofactor">
    <cofactor evidence="2">
        <name>Mg(2+)</name>
        <dbReference type="ChEBI" id="CHEBI:18420"/>
    </cofactor>
</comment>
<evidence type="ECO:0000256" key="4">
    <source>
        <dbReference type="ARBA" id="ARBA00022723"/>
    </source>
</evidence>
<dbReference type="PROSITE" id="PS51746">
    <property type="entry name" value="PPM_2"/>
    <property type="match status" value="1"/>
</dbReference>
<dbReference type="GO" id="GO:0004722">
    <property type="term" value="F:protein serine/threonine phosphatase activity"/>
    <property type="evidence" value="ECO:0007669"/>
    <property type="project" value="UniProtKB-EC"/>
</dbReference>